<sequence length="243" mass="27288">MLKRLLSLVAVFMLAGTFLSPAKVSAVESTNVQLKGEAGEVIFVPTCSWSYPEGFYSDTSAYTYLGRVPVSEPSSKYPGTWECDTVVKHMIRLNWISYWSPLSSNYPGIGKFTIRSRGENPSAPELGFHTDQTYDIMSIQILNHLYGDSKINYFTTSKTDMVMHKYVGGTPVAIDLESVNYQLKKNPRCPGGQHDRMNCKWIHSFKTDSLQTATYRLTFTDSYGQGPGAADDGVYQVFFFLTR</sequence>
<evidence type="ECO:0008006" key="4">
    <source>
        <dbReference type="Google" id="ProtNLM"/>
    </source>
</evidence>
<evidence type="ECO:0000313" key="3">
    <source>
        <dbReference type="Proteomes" id="UP000070457"/>
    </source>
</evidence>
<comment type="caution">
    <text evidence="2">The sequence shown here is derived from an EMBL/GenBank/DDBJ whole genome shotgun (WGS) entry which is preliminary data.</text>
</comment>
<protein>
    <recommendedName>
        <fullName evidence="4">Secreted protein</fullName>
    </recommendedName>
</protein>
<feature type="chain" id="PRO_5007475332" description="Secreted protein" evidence="1">
    <location>
        <begin position="23"/>
        <end position="243"/>
    </location>
</feature>
<gene>
    <name evidence="2" type="ORF">TR69_WS6001001032</name>
</gene>
<keyword evidence="1" id="KW-0732">Signal</keyword>
<feature type="signal peptide" evidence="1">
    <location>
        <begin position="1"/>
        <end position="22"/>
    </location>
</feature>
<dbReference type="Proteomes" id="UP000070457">
    <property type="component" value="Unassembled WGS sequence"/>
</dbReference>
<evidence type="ECO:0000313" key="2">
    <source>
        <dbReference type="EMBL" id="KXK27006.1"/>
    </source>
</evidence>
<name>A0A136LZF6_9BACT</name>
<accession>A0A136LZF6</accession>
<organism evidence="2 3">
    <name type="scientific">candidate division WS6 bacterium OLB20</name>
    <dbReference type="NCBI Taxonomy" id="1617426"/>
    <lineage>
        <taxon>Bacteria</taxon>
        <taxon>Candidatus Dojkabacteria</taxon>
    </lineage>
</organism>
<evidence type="ECO:0000256" key="1">
    <source>
        <dbReference type="SAM" id="SignalP"/>
    </source>
</evidence>
<dbReference type="EMBL" id="JYNZ01000003">
    <property type="protein sequence ID" value="KXK27006.1"/>
    <property type="molecule type" value="Genomic_DNA"/>
</dbReference>
<dbReference type="AlphaFoldDB" id="A0A136LZF6"/>
<proteinExistence type="predicted"/>
<reference evidence="2 3" key="1">
    <citation type="submission" date="2015-02" db="EMBL/GenBank/DDBJ databases">
        <title>Improved understanding of the partial-nitritation anammox process through 23 genomes representing the majority of the microbial community.</title>
        <authorList>
            <person name="Speth D.R."/>
            <person name="In T Zandt M."/>
            <person name="Guerrero Cruz S."/>
            <person name="Jetten M.S."/>
            <person name="Dutilh B.E."/>
        </authorList>
    </citation>
    <scope>NUCLEOTIDE SEQUENCE [LARGE SCALE GENOMIC DNA]</scope>
    <source>
        <strain evidence="2">OLB20</strain>
    </source>
</reference>